<evidence type="ECO:0000256" key="1">
    <source>
        <dbReference type="SAM" id="Phobius"/>
    </source>
</evidence>
<accession>A0A832ZB60</accession>
<proteinExistence type="predicted"/>
<evidence type="ECO:0000313" key="3">
    <source>
        <dbReference type="EMBL" id="HIP91420.1"/>
    </source>
</evidence>
<feature type="transmembrane region" description="Helical" evidence="1">
    <location>
        <begin position="12"/>
        <end position="34"/>
    </location>
</feature>
<sequence length="197" mass="23052">MYRLLLLLEGILFIYIPYKSYILLGILLSFILVYFKKSWGFLIYLITLLWLSNLVLVRSILSLNILYTTVYLLIPAILYLDALLKRDFKLDLKLLGIFSIPLLVYLLLSVLNIDREILTLTYVPLLIYGIYLNFKDNIPRLNTFIKISTGVLIPVLFLYLLYINFPDLLSYPRSQISILLGFTGLYLLLYKIRSINH</sequence>
<feature type="transmembrane region" description="Helical" evidence="1">
    <location>
        <begin position="174"/>
        <end position="192"/>
    </location>
</feature>
<dbReference type="Proteomes" id="UP000643554">
    <property type="component" value="Unassembled WGS sequence"/>
</dbReference>
<feature type="transmembrane region" description="Helical" evidence="1">
    <location>
        <begin position="41"/>
        <end position="59"/>
    </location>
</feature>
<keyword evidence="1" id="KW-0812">Transmembrane</keyword>
<reference evidence="2" key="1">
    <citation type="journal article" date="2020" name="ISME J.">
        <title>Gammaproteobacteria mediating utilization of methyl-, sulfur- and petroleum organic compounds in deep ocean hydrothermal plumes.</title>
        <authorList>
            <person name="Zhou Z."/>
            <person name="Liu Y."/>
            <person name="Pan J."/>
            <person name="Cron B.R."/>
            <person name="Toner B.M."/>
            <person name="Anantharaman K."/>
            <person name="Breier J.A."/>
            <person name="Dick G.J."/>
            <person name="Li M."/>
        </authorList>
    </citation>
    <scope>NUCLEOTIDE SEQUENCE</scope>
    <source>
        <strain evidence="2">SZUA-1453</strain>
        <strain evidence="3">SZUA-1471</strain>
    </source>
</reference>
<feature type="transmembrane region" description="Helical" evidence="1">
    <location>
        <begin position="117"/>
        <end position="134"/>
    </location>
</feature>
<evidence type="ECO:0000313" key="2">
    <source>
        <dbReference type="EMBL" id="HIP84191.1"/>
    </source>
</evidence>
<dbReference type="EMBL" id="DQUI01000028">
    <property type="protein sequence ID" value="HIP84191.1"/>
    <property type="molecule type" value="Genomic_DNA"/>
</dbReference>
<gene>
    <name evidence="2" type="ORF">EYH15_01700</name>
    <name evidence="3" type="ORF">EYH21_03885</name>
</gene>
<dbReference type="AlphaFoldDB" id="A0A832ZB60"/>
<keyword evidence="1" id="KW-0472">Membrane</keyword>
<feature type="transmembrane region" description="Helical" evidence="1">
    <location>
        <begin position="94"/>
        <end position="111"/>
    </location>
</feature>
<feature type="transmembrane region" description="Helical" evidence="1">
    <location>
        <begin position="141"/>
        <end position="162"/>
    </location>
</feature>
<feature type="transmembrane region" description="Helical" evidence="1">
    <location>
        <begin position="65"/>
        <end position="82"/>
    </location>
</feature>
<dbReference type="EMBL" id="DQUO01000044">
    <property type="protein sequence ID" value="HIP91420.1"/>
    <property type="molecule type" value="Genomic_DNA"/>
</dbReference>
<protein>
    <submittedName>
        <fullName evidence="2">Uncharacterized protein</fullName>
    </submittedName>
</protein>
<evidence type="ECO:0000313" key="4">
    <source>
        <dbReference type="Proteomes" id="UP000643554"/>
    </source>
</evidence>
<keyword evidence="1" id="KW-1133">Transmembrane helix</keyword>
<name>A0A832ZB60_9EURY</name>
<organism evidence="2 4">
    <name type="scientific">Methanothermococcus okinawensis</name>
    <dbReference type="NCBI Taxonomy" id="155863"/>
    <lineage>
        <taxon>Archaea</taxon>
        <taxon>Methanobacteriati</taxon>
        <taxon>Methanobacteriota</taxon>
        <taxon>Methanomada group</taxon>
        <taxon>Methanococci</taxon>
        <taxon>Methanococcales</taxon>
        <taxon>Methanococcaceae</taxon>
        <taxon>Methanothermococcus</taxon>
    </lineage>
</organism>
<dbReference type="Proteomes" id="UP000618343">
    <property type="component" value="Unassembled WGS sequence"/>
</dbReference>
<comment type="caution">
    <text evidence="2">The sequence shown here is derived from an EMBL/GenBank/DDBJ whole genome shotgun (WGS) entry which is preliminary data.</text>
</comment>